<evidence type="ECO:0000256" key="1">
    <source>
        <dbReference type="SAM" id="MobiDB-lite"/>
    </source>
</evidence>
<feature type="region of interest" description="Disordered" evidence="1">
    <location>
        <begin position="1"/>
        <end position="25"/>
    </location>
</feature>
<gene>
    <name evidence="2" type="ORF">BCR33DRAFT_799173</name>
</gene>
<evidence type="ECO:0000313" key="3">
    <source>
        <dbReference type="Proteomes" id="UP000193642"/>
    </source>
</evidence>
<dbReference type="EMBL" id="MCGO01000262">
    <property type="protein sequence ID" value="ORY19979.1"/>
    <property type="molecule type" value="Genomic_DNA"/>
</dbReference>
<protein>
    <submittedName>
        <fullName evidence="2">Uncharacterized protein</fullName>
    </submittedName>
</protein>
<reference evidence="2 3" key="1">
    <citation type="submission" date="2016-07" db="EMBL/GenBank/DDBJ databases">
        <title>Pervasive Adenine N6-methylation of Active Genes in Fungi.</title>
        <authorList>
            <consortium name="DOE Joint Genome Institute"/>
            <person name="Mondo S.J."/>
            <person name="Dannebaum R.O."/>
            <person name="Kuo R.C."/>
            <person name="Labutti K."/>
            <person name="Haridas S."/>
            <person name="Kuo A."/>
            <person name="Salamov A."/>
            <person name="Ahrendt S.R."/>
            <person name="Lipzen A."/>
            <person name="Sullivan W."/>
            <person name="Andreopoulos W.B."/>
            <person name="Clum A."/>
            <person name="Lindquist E."/>
            <person name="Daum C."/>
            <person name="Ramamoorthy G.K."/>
            <person name="Gryganskyi A."/>
            <person name="Culley D."/>
            <person name="Magnuson J.K."/>
            <person name="James T.Y."/>
            <person name="O'Malley M.A."/>
            <person name="Stajich J.E."/>
            <person name="Spatafora J.W."/>
            <person name="Visel A."/>
            <person name="Grigoriev I.V."/>
        </authorList>
    </citation>
    <scope>NUCLEOTIDE SEQUENCE [LARGE SCALE GENOMIC DNA]</scope>
    <source>
        <strain evidence="2 3">JEL800</strain>
    </source>
</reference>
<sequence length="173" mass="19416">MSLRPVVPSSQPLPLTPPSPSLSESGTRFRLVEMEGQEAIAQETTLAALDALLLDSDRLLFAATGKLFSPHRRFRSAAPERNQAMKLLKYVATCFHCVLDYQQDGRKDDLDELMLKGMKRSGHIDWSGARYIPEGLQHRSSIHKTLWFLTAELNFQSKVALVCGEKIISLHLL</sequence>
<organism evidence="2 3">
    <name type="scientific">Rhizoclosmatium globosum</name>
    <dbReference type="NCBI Taxonomy" id="329046"/>
    <lineage>
        <taxon>Eukaryota</taxon>
        <taxon>Fungi</taxon>
        <taxon>Fungi incertae sedis</taxon>
        <taxon>Chytridiomycota</taxon>
        <taxon>Chytridiomycota incertae sedis</taxon>
        <taxon>Chytridiomycetes</taxon>
        <taxon>Chytridiales</taxon>
        <taxon>Chytriomycetaceae</taxon>
        <taxon>Rhizoclosmatium</taxon>
    </lineage>
</organism>
<name>A0A1Y2ABQ6_9FUNG</name>
<dbReference type="AlphaFoldDB" id="A0A1Y2ABQ6"/>
<dbReference type="OrthoDB" id="10588830at2759"/>
<comment type="caution">
    <text evidence="2">The sequence shown here is derived from an EMBL/GenBank/DDBJ whole genome shotgun (WGS) entry which is preliminary data.</text>
</comment>
<proteinExistence type="predicted"/>
<feature type="compositionally biased region" description="Low complexity" evidence="1">
    <location>
        <begin position="1"/>
        <end position="13"/>
    </location>
</feature>
<dbReference type="Proteomes" id="UP000193642">
    <property type="component" value="Unassembled WGS sequence"/>
</dbReference>
<keyword evidence="3" id="KW-1185">Reference proteome</keyword>
<evidence type="ECO:0000313" key="2">
    <source>
        <dbReference type="EMBL" id="ORY19979.1"/>
    </source>
</evidence>
<accession>A0A1Y2ABQ6</accession>